<comment type="subcellular location">
    <subcellularLocation>
        <location evidence="13">Endomembrane system</location>
        <topology evidence="13">Single-pass type I membrane protein</topology>
    </subcellularLocation>
    <subcellularLocation>
        <location evidence="14">Protein storage vacuole membrane</location>
    </subcellularLocation>
</comment>
<keyword evidence="5" id="KW-0732">Signal</keyword>
<feature type="region of interest" description="Disordered" evidence="16">
    <location>
        <begin position="411"/>
        <end position="432"/>
    </location>
</feature>
<feature type="compositionally biased region" description="Polar residues" evidence="16">
    <location>
        <begin position="455"/>
        <end position="469"/>
    </location>
</feature>
<dbReference type="GO" id="GO:0012505">
    <property type="term" value="C:endomembrane system"/>
    <property type="evidence" value="ECO:0007669"/>
    <property type="project" value="UniProtKB-SubCell"/>
</dbReference>
<dbReference type="InterPro" id="IPR001841">
    <property type="entry name" value="Znf_RING"/>
</dbReference>
<evidence type="ECO:0000256" key="5">
    <source>
        <dbReference type="ARBA" id="ARBA00022729"/>
    </source>
</evidence>
<evidence type="ECO:0000256" key="16">
    <source>
        <dbReference type="SAM" id="MobiDB-lite"/>
    </source>
</evidence>
<dbReference type="GO" id="GO:0008270">
    <property type="term" value="F:zinc ion binding"/>
    <property type="evidence" value="ECO:0007669"/>
    <property type="project" value="UniProtKB-KW"/>
</dbReference>
<evidence type="ECO:0000256" key="7">
    <source>
        <dbReference type="ARBA" id="ARBA00022833"/>
    </source>
</evidence>
<sequence>MEADGFMYFVLRIKSMEGVVVLLLSLLSCCLVASGNVVLIGNNVTMAFDDVEANFAPAIKGSGEHGVLYLAEPIDACSDLTNQAKKGSNRSSPFVLIIRGGCSFEDKVRRAQKAGYKAAIIYDNEEGILVAKVSAPNILLCYCTIVSQWDSLDFVNKLVRFDAIATYMLDSIPSEQFELLLVSLLSELLDLSNENLEEGSKSLFLTLIYKFDKTKYFVIIQILIQNAGKFSVAGNSAGVTIPAVFVSKKSGETLMKYAGLTDLELWIIPTFQNSAWSIMAIAFISLLAMAAVLATCFFVRRHHIRREHPHSSHAQEFHGMSRRLVKAMPSLAFTSPLEDNCTSTTCAICLEDYTVGEKLRILPCRHSFAVIAQSPLTESYILKPCAEFHAFCVDSWLTTWRTFCPVCKRDARTSTGEPPATESTPLLTSNPSSFASSSMLSSFRSGTSTAIQITPSRTPSVSHIPSHSGTPYVPQSLRSYRHSPSITLSQRSADLRNMSSQRFHGSFLVSSHSLGYPSISPHSLGYPSISPLNTRYMSSYITSPSNASPSLVSSYHQPLPLHCSESAASFSPFASAQSLPDC</sequence>
<keyword evidence="10 17" id="KW-0472">Membrane</keyword>
<keyword evidence="4" id="KW-0479">Metal-binding</keyword>
<keyword evidence="7" id="KW-0862">Zinc</keyword>
<evidence type="ECO:0000256" key="15">
    <source>
        <dbReference type="PROSITE-ProRule" id="PRU00175"/>
    </source>
</evidence>
<evidence type="ECO:0000256" key="6">
    <source>
        <dbReference type="ARBA" id="ARBA00022771"/>
    </source>
</evidence>
<keyword evidence="2" id="KW-0926">Vacuole</keyword>
<dbReference type="PANTHER" id="PTHR47168">
    <property type="entry name" value="RING ZINC FINGER DOMAIN SUPERFAMILY PROTEIN-RELATED"/>
    <property type="match status" value="1"/>
</dbReference>
<reference evidence="20" key="1">
    <citation type="journal article" date="2019" name="Gigascience">
        <title>De novo genome assembly of the endangered Acer yangbiense, a plant species with extremely small populations endemic to Yunnan Province, China.</title>
        <authorList>
            <person name="Yang J."/>
            <person name="Wariss H.M."/>
            <person name="Tao L."/>
            <person name="Zhang R."/>
            <person name="Yun Q."/>
            <person name="Hollingsworth P."/>
            <person name="Dao Z."/>
            <person name="Luo G."/>
            <person name="Guo H."/>
            <person name="Ma Y."/>
            <person name="Sun W."/>
        </authorList>
    </citation>
    <scope>NUCLEOTIDE SEQUENCE [LARGE SCALE GENOMIC DNA]</scope>
    <source>
        <strain evidence="20">cv. br00</strain>
    </source>
</reference>
<dbReference type="PANTHER" id="PTHR47168:SF5">
    <property type="entry name" value="RING-TYPE DOMAIN-CONTAINING PROTEIN"/>
    <property type="match status" value="1"/>
</dbReference>
<dbReference type="EMBL" id="VDCV01000019">
    <property type="protein sequence ID" value="KAB5512597.1"/>
    <property type="molecule type" value="Genomic_DNA"/>
</dbReference>
<dbReference type="InterPro" id="IPR046450">
    <property type="entry name" value="PA_dom_sf"/>
</dbReference>
<evidence type="ECO:0000256" key="13">
    <source>
        <dbReference type="ARBA" id="ARBA00046288"/>
    </source>
</evidence>
<evidence type="ECO:0000256" key="10">
    <source>
        <dbReference type="ARBA" id="ARBA00023136"/>
    </source>
</evidence>
<gene>
    <name evidence="19" type="ORF">DKX38_029625</name>
</gene>
<dbReference type="GO" id="GO:0015031">
    <property type="term" value="P:protein transport"/>
    <property type="evidence" value="ECO:0007669"/>
    <property type="project" value="UniProtKB-KW"/>
</dbReference>
<keyword evidence="3 17" id="KW-0812">Transmembrane</keyword>
<comment type="caution">
    <text evidence="19">The sequence shown here is derived from an EMBL/GenBank/DDBJ whole genome shotgun (WGS) entry which is preliminary data.</text>
</comment>
<dbReference type="Gene3D" id="3.30.40.10">
    <property type="entry name" value="Zinc/RING finger domain, C3HC4 (zinc finger)"/>
    <property type="match status" value="1"/>
</dbReference>
<dbReference type="FunFam" id="3.50.30.30:FF:000020">
    <property type="entry name" value="Receptor homology region transmembrane domain-and RING domain-containing protein 2"/>
    <property type="match status" value="1"/>
</dbReference>
<organism evidence="19 20">
    <name type="scientific">Salix brachista</name>
    <dbReference type="NCBI Taxonomy" id="2182728"/>
    <lineage>
        <taxon>Eukaryota</taxon>
        <taxon>Viridiplantae</taxon>
        <taxon>Streptophyta</taxon>
        <taxon>Embryophyta</taxon>
        <taxon>Tracheophyta</taxon>
        <taxon>Spermatophyta</taxon>
        <taxon>Magnoliopsida</taxon>
        <taxon>eudicotyledons</taxon>
        <taxon>Gunneridae</taxon>
        <taxon>Pentapetalae</taxon>
        <taxon>rosids</taxon>
        <taxon>fabids</taxon>
        <taxon>Malpighiales</taxon>
        <taxon>Salicaceae</taxon>
        <taxon>Saliceae</taxon>
        <taxon>Salix</taxon>
    </lineage>
</organism>
<accession>A0A5N5JBX7</accession>
<name>A0A5N5JBX7_9ROSI</name>
<feature type="compositionally biased region" description="Polar residues" evidence="16">
    <location>
        <begin position="413"/>
        <end position="428"/>
    </location>
</feature>
<evidence type="ECO:0000256" key="17">
    <source>
        <dbReference type="SAM" id="Phobius"/>
    </source>
</evidence>
<dbReference type="SUPFAM" id="SSF52025">
    <property type="entry name" value="PA domain"/>
    <property type="match status" value="1"/>
</dbReference>
<protein>
    <recommendedName>
        <fullName evidence="18">RING-type domain-containing protein</fullName>
    </recommendedName>
</protein>
<dbReference type="Gene3D" id="3.50.30.30">
    <property type="match status" value="1"/>
</dbReference>
<feature type="domain" description="RING-type" evidence="18">
    <location>
        <begin position="346"/>
        <end position="408"/>
    </location>
</feature>
<dbReference type="GO" id="GO:0032586">
    <property type="term" value="C:protein storage vacuole membrane"/>
    <property type="evidence" value="ECO:0007669"/>
    <property type="project" value="UniProtKB-SubCell"/>
</dbReference>
<dbReference type="Pfam" id="PF17123">
    <property type="entry name" value="zf-RING_11"/>
    <property type="match status" value="1"/>
</dbReference>
<dbReference type="InterPro" id="IPR003137">
    <property type="entry name" value="PA_domain"/>
</dbReference>
<evidence type="ECO:0000256" key="9">
    <source>
        <dbReference type="ARBA" id="ARBA00022989"/>
    </source>
</evidence>
<dbReference type="AlphaFoldDB" id="A0A5N5JBX7"/>
<evidence type="ECO:0000256" key="2">
    <source>
        <dbReference type="ARBA" id="ARBA00022554"/>
    </source>
</evidence>
<dbReference type="Pfam" id="PF02225">
    <property type="entry name" value="PA"/>
    <property type="match status" value="1"/>
</dbReference>
<evidence type="ECO:0000313" key="20">
    <source>
        <dbReference type="Proteomes" id="UP000326939"/>
    </source>
</evidence>
<dbReference type="InterPro" id="IPR044744">
    <property type="entry name" value="ZNRF4/RNF13/RNF167_PA"/>
</dbReference>
<dbReference type="Proteomes" id="UP000326939">
    <property type="component" value="Chromosome 19"/>
</dbReference>
<keyword evidence="8" id="KW-0653">Protein transport</keyword>
<evidence type="ECO:0000256" key="14">
    <source>
        <dbReference type="ARBA" id="ARBA00060484"/>
    </source>
</evidence>
<keyword evidence="20" id="KW-1185">Reference proteome</keyword>
<evidence type="ECO:0000256" key="3">
    <source>
        <dbReference type="ARBA" id="ARBA00022692"/>
    </source>
</evidence>
<feature type="region of interest" description="Disordered" evidence="16">
    <location>
        <begin position="455"/>
        <end position="474"/>
    </location>
</feature>
<keyword evidence="12" id="KW-0325">Glycoprotein</keyword>
<evidence type="ECO:0000256" key="4">
    <source>
        <dbReference type="ARBA" id="ARBA00022723"/>
    </source>
</evidence>
<dbReference type="InterPro" id="IPR051653">
    <property type="entry name" value="E3_ligase_sorting_rcpt"/>
</dbReference>
<dbReference type="PROSITE" id="PS50089">
    <property type="entry name" value="ZF_RING_2"/>
    <property type="match status" value="1"/>
</dbReference>
<keyword evidence="9 17" id="KW-1133">Transmembrane helix</keyword>
<evidence type="ECO:0000256" key="1">
    <source>
        <dbReference type="ARBA" id="ARBA00022448"/>
    </source>
</evidence>
<keyword evidence="11" id="KW-1015">Disulfide bond</keyword>
<proteinExistence type="predicted"/>
<evidence type="ECO:0000256" key="11">
    <source>
        <dbReference type="ARBA" id="ARBA00023157"/>
    </source>
</evidence>
<evidence type="ECO:0000313" key="19">
    <source>
        <dbReference type="EMBL" id="KAB5512597.1"/>
    </source>
</evidence>
<dbReference type="SUPFAM" id="SSF57850">
    <property type="entry name" value="RING/U-box"/>
    <property type="match status" value="2"/>
</dbReference>
<dbReference type="CDD" id="cd02123">
    <property type="entry name" value="PA_C_RZF_like"/>
    <property type="match status" value="1"/>
</dbReference>
<keyword evidence="6 15" id="KW-0863">Zinc-finger</keyword>
<dbReference type="InterPro" id="IPR013083">
    <property type="entry name" value="Znf_RING/FYVE/PHD"/>
</dbReference>
<feature type="transmembrane region" description="Helical" evidence="17">
    <location>
        <begin position="275"/>
        <end position="299"/>
    </location>
</feature>
<evidence type="ECO:0000256" key="8">
    <source>
        <dbReference type="ARBA" id="ARBA00022927"/>
    </source>
</evidence>
<evidence type="ECO:0000259" key="18">
    <source>
        <dbReference type="PROSITE" id="PS50089"/>
    </source>
</evidence>
<keyword evidence="1" id="KW-0813">Transport</keyword>
<evidence type="ECO:0000256" key="12">
    <source>
        <dbReference type="ARBA" id="ARBA00023180"/>
    </source>
</evidence>